<evidence type="ECO:0000256" key="4">
    <source>
        <dbReference type="ARBA" id="ARBA00022676"/>
    </source>
</evidence>
<evidence type="ECO:0000256" key="6">
    <source>
        <dbReference type="ARBA" id="ARBA00022692"/>
    </source>
</evidence>
<evidence type="ECO:0000259" key="13">
    <source>
        <dbReference type="Pfam" id="PF13733"/>
    </source>
</evidence>
<dbReference type="InterPro" id="IPR003859">
    <property type="entry name" value="Galactosyl_T"/>
</dbReference>
<gene>
    <name evidence="15" type="ORF">JXQ802_LOCUS26753</name>
    <name evidence="14" type="ORF">PYM288_LOCUS13624</name>
</gene>
<evidence type="ECO:0000256" key="11">
    <source>
        <dbReference type="RuleBase" id="RU368121"/>
    </source>
</evidence>
<dbReference type="PANTHER" id="PTHR19300:SF46">
    <property type="entry name" value="BETA-1,4-N-ACETYLGALACTOSAMINYLTRANSFERASE"/>
    <property type="match status" value="1"/>
</dbReference>
<feature type="transmembrane region" description="Helical" evidence="11">
    <location>
        <begin position="21"/>
        <end position="41"/>
    </location>
</feature>
<proteinExistence type="inferred from homology"/>
<evidence type="ECO:0000313" key="17">
    <source>
        <dbReference type="Proteomes" id="UP000663870"/>
    </source>
</evidence>
<dbReference type="GO" id="GO:0005794">
    <property type="term" value="C:Golgi apparatus"/>
    <property type="evidence" value="ECO:0007669"/>
    <property type="project" value="TreeGrafter"/>
</dbReference>
<dbReference type="GO" id="GO:0008378">
    <property type="term" value="F:galactosyltransferase activity"/>
    <property type="evidence" value="ECO:0007669"/>
    <property type="project" value="TreeGrafter"/>
</dbReference>
<dbReference type="SUPFAM" id="SSF53448">
    <property type="entry name" value="Nucleotide-diphospho-sugar transferases"/>
    <property type="match status" value="1"/>
</dbReference>
<dbReference type="Gene3D" id="3.90.550.10">
    <property type="entry name" value="Spore Coat Polysaccharide Biosynthesis Protein SpsA, Chain A"/>
    <property type="match status" value="1"/>
</dbReference>
<evidence type="ECO:0000256" key="1">
    <source>
        <dbReference type="ARBA" id="ARBA00004606"/>
    </source>
</evidence>
<dbReference type="GO" id="GO:0016020">
    <property type="term" value="C:membrane"/>
    <property type="evidence" value="ECO:0007669"/>
    <property type="project" value="UniProtKB-SubCell"/>
</dbReference>
<evidence type="ECO:0000256" key="5">
    <source>
        <dbReference type="ARBA" id="ARBA00022679"/>
    </source>
</evidence>
<dbReference type="Pfam" id="PF13733">
    <property type="entry name" value="Glyco_transf_7N"/>
    <property type="match status" value="1"/>
</dbReference>
<keyword evidence="9 11" id="KW-0472">Membrane</keyword>
<keyword evidence="17" id="KW-1185">Reference proteome</keyword>
<evidence type="ECO:0000259" key="12">
    <source>
        <dbReference type="Pfam" id="PF02709"/>
    </source>
</evidence>
<reference evidence="14" key="1">
    <citation type="submission" date="2021-02" db="EMBL/GenBank/DDBJ databases">
        <authorList>
            <person name="Nowell W R."/>
        </authorList>
    </citation>
    <scope>NUCLEOTIDE SEQUENCE</scope>
</reference>
<dbReference type="PRINTS" id="PR02050">
    <property type="entry name" value="B14GALTRFASE"/>
</dbReference>
<evidence type="ECO:0000256" key="10">
    <source>
        <dbReference type="ARBA" id="ARBA00023180"/>
    </source>
</evidence>
<keyword evidence="5 11" id="KW-0808">Transferase</keyword>
<comment type="caution">
    <text evidence="14">The sequence shown here is derived from an EMBL/GenBank/DDBJ whole genome shotgun (WGS) entry which is preliminary data.</text>
</comment>
<keyword evidence="10 11" id="KW-0325">Glycoprotein</keyword>
<comment type="function">
    <text evidence="11">Catalyses the transfer of galactose onto proteins or lipids.</text>
</comment>
<dbReference type="EC" id="2.4.1.-" evidence="11"/>
<name>A0A814FCQ4_9BILA</name>
<dbReference type="Proteomes" id="UP000663870">
    <property type="component" value="Unassembled WGS sequence"/>
</dbReference>
<accession>A0A814FCQ4</accession>
<dbReference type="InterPro" id="IPR027791">
    <property type="entry name" value="Galactosyl_T_C"/>
</dbReference>
<dbReference type="InterPro" id="IPR029044">
    <property type="entry name" value="Nucleotide-diphossugar_trans"/>
</dbReference>
<dbReference type="UniPathway" id="UPA00378"/>
<dbReference type="PANTHER" id="PTHR19300">
    <property type="entry name" value="BETA-1,4-GALACTOSYLTRANSFERASE"/>
    <property type="match status" value="1"/>
</dbReference>
<dbReference type="GO" id="GO:0033842">
    <property type="term" value="F:N-acetyl-beta-glucosaminyl-derivative 4-beta-N-acetylgalactosaminyltransferase activity"/>
    <property type="evidence" value="ECO:0007669"/>
    <property type="project" value="TreeGrafter"/>
</dbReference>
<protein>
    <recommendedName>
        <fullName evidence="11">Beta-1,4-galactosyltransferase</fullName>
        <ecNumber evidence="11">2.4.1.-</ecNumber>
    </recommendedName>
</protein>
<dbReference type="GO" id="GO:0005975">
    <property type="term" value="P:carbohydrate metabolic process"/>
    <property type="evidence" value="ECO:0007669"/>
    <property type="project" value="InterPro"/>
</dbReference>
<keyword evidence="4 11" id="KW-0328">Glycosyltransferase</keyword>
<evidence type="ECO:0000256" key="3">
    <source>
        <dbReference type="ARBA" id="ARBA00005735"/>
    </source>
</evidence>
<dbReference type="EMBL" id="CAJNOL010000947">
    <property type="protein sequence ID" value="CAF1246717.1"/>
    <property type="molecule type" value="Genomic_DNA"/>
</dbReference>
<keyword evidence="8 11" id="KW-1133">Transmembrane helix</keyword>
<dbReference type="GO" id="GO:0006688">
    <property type="term" value="P:glycosphingolipid biosynthetic process"/>
    <property type="evidence" value="ECO:0007669"/>
    <property type="project" value="TreeGrafter"/>
</dbReference>
<feature type="domain" description="Galactosyltransferase N-terminal" evidence="13">
    <location>
        <begin position="109"/>
        <end position="237"/>
    </location>
</feature>
<evidence type="ECO:0000256" key="9">
    <source>
        <dbReference type="ARBA" id="ARBA00023136"/>
    </source>
</evidence>
<evidence type="ECO:0000256" key="2">
    <source>
        <dbReference type="ARBA" id="ARBA00004922"/>
    </source>
</evidence>
<evidence type="ECO:0000256" key="7">
    <source>
        <dbReference type="ARBA" id="ARBA00022968"/>
    </source>
</evidence>
<dbReference type="InterPro" id="IPR027995">
    <property type="entry name" value="Galactosyl_T_N"/>
</dbReference>
<dbReference type="Pfam" id="PF02709">
    <property type="entry name" value="Glyco_transf_7C"/>
    <property type="match status" value="1"/>
</dbReference>
<evidence type="ECO:0000313" key="14">
    <source>
        <dbReference type="EMBL" id="CAF0981199.1"/>
    </source>
</evidence>
<dbReference type="AlphaFoldDB" id="A0A814FCQ4"/>
<comment type="similarity">
    <text evidence="3 11">Belongs to the glycosyltransferase 7 family.</text>
</comment>
<dbReference type="Proteomes" id="UP000663854">
    <property type="component" value="Unassembled WGS sequence"/>
</dbReference>
<evidence type="ECO:0000256" key="8">
    <source>
        <dbReference type="ARBA" id="ARBA00022989"/>
    </source>
</evidence>
<organism evidence="14 16">
    <name type="scientific">Rotaria sordida</name>
    <dbReference type="NCBI Taxonomy" id="392033"/>
    <lineage>
        <taxon>Eukaryota</taxon>
        <taxon>Metazoa</taxon>
        <taxon>Spiralia</taxon>
        <taxon>Gnathifera</taxon>
        <taxon>Rotifera</taxon>
        <taxon>Eurotatoria</taxon>
        <taxon>Bdelloidea</taxon>
        <taxon>Philodinida</taxon>
        <taxon>Philodinidae</taxon>
        <taxon>Rotaria</taxon>
    </lineage>
</organism>
<dbReference type="EMBL" id="CAJNOH010000279">
    <property type="protein sequence ID" value="CAF0981199.1"/>
    <property type="molecule type" value="Genomic_DNA"/>
</dbReference>
<comment type="pathway">
    <text evidence="2 11">Protein modification; protein glycosylation.</text>
</comment>
<comment type="subcellular location">
    <subcellularLocation>
        <location evidence="1">Membrane</location>
        <topology evidence="1">Single-pass type II membrane protein</topology>
    </subcellularLocation>
</comment>
<keyword evidence="7 11" id="KW-0735">Signal-anchor</keyword>
<evidence type="ECO:0000313" key="15">
    <source>
        <dbReference type="EMBL" id="CAF1246717.1"/>
    </source>
</evidence>
<feature type="domain" description="Galactosyltransferase C-terminal" evidence="12">
    <location>
        <begin position="261"/>
        <end position="322"/>
    </location>
</feature>
<keyword evidence="6 11" id="KW-0812">Transmembrane</keyword>
<evidence type="ECO:0000313" key="16">
    <source>
        <dbReference type="Proteomes" id="UP000663854"/>
    </source>
</evidence>
<sequence>MTIQRYLTYYCPRILTISKKYRFLSIFILSIFIFLFIIYNIHISIHQNTQQFDDSISYKKSLNLLHKQKVLVPVSINRLYDYQVVCTGNNGILNRTNLIHQISTICKINLNGSLKINLNPTNDFQIRSSLTLKYVKLWKTFNTCSIFENETIAIIISYRDREKNLQTLLYNLLPFLQRQKIFNYKIFIIEQQTSGAFNKGRLYNIGFYHIMKIYKPTCVIFHDVDLIPENDQNLYSCLKLTNHPLHMSANVRFKINGSYTTIYSFLVGGVLTIRPETFILLNGYSNRYFNWGGEDDDMGLRFLSKDICVQRPTTGYYYAGSHSTQIRNENRFKLLFDATLRQDIDGLNNIDQLARVTNTYEYPLVTWITVKWIDKYSSIS</sequence>